<gene>
    <name evidence="2" type="ORF">FSBG_00443</name>
</gene>
<accession>E5BFR5</accession>
<feature type="transmembrane region" description="Helical" evidence="1">
    <location>
        <begin position="125"/>
        <end position="143"/>
    </location>
</feature>
<protein>
    <submittedName>
        <fullName evidence="2">Uncharacterized protein</fullName>
    </submittedName>
</protein>
<dbReference type="EMBL" id="GG657971">
    <property type="protein sequence ID" value="EFS20946.1"/>
    <property type="molecule type" value="Genomic_DNA"/>
</dbReference>
<organism evidence="2 3">
    <name type="scientific">Fusobacterium gonidiaformans 3-1-5R</name>
    <dbReference type="NCBI Taxonomy" id="469605"/>
    <lineage>
        <taxon>Bacteria</taxon>
        <taxon>Fusobacteriati</taxon>
        <taxon>Fusobacteriota</taxon>
        <taxon>Fusobacteriia</taxon>
        <taxon>Fusobacteriales</taxon>
        <taxon>Fusobacteriaceae</taxon>
        <taxon>Fusobacterium</taxon>
    </lineage>
</organism>
<dbReference type="AlphaFoldDB" id="E5BFR5"/>
<dbReference type="Proteomes" id="UP000002975">
    <property type="component" value="Unassembled WGS sequence"/>
</dbReference>
<evidence type="ECO:0000313" key="3">
    <source>
        <dbReference type="Proteomes" id="UP000002975"/>
    </source>
</evidence>
<keyword evidence="1" id="KW-0812">Transmembrane</keyword>
<keyword evidence="1" id="KW-1133">Transmembrane helix</keyword>
<evidence type="ECO:0000313" key="2">
    <source>
        <dbReference type="EMBL" id="EFS20946.1"/>
    </source>
</evidence>
<proteinExistence type="predicted"/>
<keyword evidence="1" id="KW-0472">Membrane</keyword>
<dbReference type="RefSeq" id="WP_008801017.1">
    <property type="nucleotide sequence ID" value="NZ_GG657971.1"/>
</dbReference>
<dbReference type="BioCyc" id="FSP469605-HMP:GTSP-446-MONOMER"/>
<dbReference type="HOGENOM" id="CLU_942520_0_0_0"/>
<reference evidence="2 3" key="1">
    <citation type="submission" date="2009-02" db="EMBL/GenBank/DDBJ databases">
        <title>The Genome Sequence of Fusobacterium sp. 3_1_5R.</title>
        <authorList>
            <consortium name="The Broad Institute Genome Sequencing Platform"/>
            <person name="Ward D."/>
            <person name="Young S.K."/>
            <person name="Kodira C.D."/>
            <person name="Zeng Q."/>
            <person name="Koehrsen M."/>
            <person name="Alvarado L."/>
            <person name="Berlin A."/>
            <person name="Borenstein D."/>
            <person name="Chen Z."/>
            <person name="Engels R."/>
            <person name="Freedman E."/>
            <person name="Gellesch M."/>
            <person name="Goldberg J."/>
            <person name="Griggs A."/>
            <person name="Gujja S."/>
            <person name="Heiman D."/>
            <person name="Hepburn T."/>
            <person name="Howarth C."/>
            <person name="Jen D."/>
            <person name="Larson L."/>
            <person name="Lewis B."/>
            <person name="Mehta T."/>
            <person name="Park D."/>
            <person name="Pearson M."/>
            <person name="Roberts A."/>
            <person name="Saif S."/>
            <person name="Shea T."/>
            <person name="Shenoy N."/>
            <person name="Sisk P."/>
            <person name="Stolte C."/>
            <person name="Sykes S."/>
            <person name="Walk T."/>
            <person name="White J."/>
            <person name="Yandava C."/>
            <person name="Allen-Vercoe E."/>
            <person name="Strauss J."/>
            <person name="Ambrose C."/>
            <person name="Lander E."/>
            <person name="Nusbaum C."/>
            <person name="Galagan J."/>
            <person name="Birren B."/>
        </authorList>
    </citation>
    <scope>NUCLEOTIDE SEQUENCE [LARGE SCALE GENOMIC DNA]</scope>
    <source>
        <strain evidence="2 3">3_1_5R</strain>
    </source>
</reference>
<sequence length="295" mass="34455">MGIYFIACILIILGIIFISLGKGSAAEENRIKKLFSDEKNTQKVEGFLEIIHLDKTRYLSECEAKITFMKTNGKKFSSFESDFKFLWKWNGKGRVPITITYDKKNPSNYSIKELKQIQSSQNSKLVLPFIGILWIVLAIFIITSEIRLSFAENTKYYPYQNQKYHFEVDLPTRIPEFGLEATSEEGVALTAYHDSINIAIYGYGIPDFTALKKEYQKQIREKEKTLGYYILGKDFFIVSYQEKNKIIYSKYLLSKSERTSVALLFEYSSEHKDLMDSIITDMTNSFHFYRETRRK</sequence>
<evidence type="ECO:0000256" key="1">
    <source>
        <dbReference type="SAM" id="Phobius"/>
    </source>
</evidence>
<dbReference type="OrthoDB" id="87990at2"/>
<name>E5BFR5_9FUSO</name>
<keyword evidence="3" id="KW-1185">Reference proteome</keyword>